<sequence>MVYYKRKWDELRGDEQDHWGTSIWYFEVGDDDYPTRQIEVYEHGPKLKYDVINLEDSYGGLSEVALDKDEFKDHLITKEQFESVWTDK</sequence>
<dbReference type="RefSeq" id="WP_194113640.1">
    <property type="nucleotide sequence ID" value="NZ_JADFFL010000011.1"/>
</dbReference>
<accession>A0A929L054</accession>
<keyword evidence="2" id="KW-1185">Reference proteome</keyword>
<proteinExistence type="predicted"/>
<organism evidence="1 2">
    <name type="scientific">Mucilaginibacter myungsuensis</name>
    <dbReference type="NCBI Taxonomy" id="649104"/>
    <lineage>
        <taxon>Bacteria</taxon>
        <taxon>Pseudomonadati</taxon>
        <taxon>Bacteroidota</taxon>
        <taxon>Sphingobacteriia</taxon>
        <taxon>Sphingobacteriales</taxon>
        <taxon>Sphingobacteriaceae</taxon>
        <taxon>Mucilaginibacter</taxon>
    </lineage>
</organism>
<gene>
    <name evidence="1" type="ORF">IRJ16_21105</name>
</gene>
<name>A0A929L054_9SPHI</name>
<evidence type="ECO:0000313" key="1">
    <source>
        <dbReference type="EMBL" id="MBE9664392.1"/>
    </source>
</evidence>
<protein>
    <submittedName>
        <fullName evidence="1">Uncharacterized protein</fullName>
    </submittedName>
</protein>
<dbReference type="AlphaFoldDB" id="A0A929L054"/>
<dbReference type="Proteomes" id="UP000622475">
    <property type="component" value="Unassembled WGS sequence"/>
</dbReference>
<comment type="caution">
    <text evidence="1">The sequence shown here is derived from an EMBL/GenBank/DDBJ whole genome shotgun (WGS) entry which is preliminary data.</text>
</comment>
<reference evidence="1" key="1">
    <citation type="submission" date="2020-10" db="EMBL/GenBank/DDBJ databases">
        <title>Mucilaginibacter mali sp. nov., isolated from rhizosphere soil of apple orchard.</title>
        <authorList>
            <person name="Lee J.-S."/>
            <person name="Kim H.S."/>
            <person name="Kim J.-S."/>
        </authorList>
    </citation>
    <scope>NUCLEOTIDE SEQUENCE</scope>
    <source>
        <strain evidence="1">KCTC 22746</strain>
    </source>
</reference>
<evidence type="ECO:0000313" key="2">
    <source>
        <dbReference type="Proteomes" id="UP000622475"/>
    </source>
</evidence>
<dbReference type="EMBL" id="JADFFL010000011">
    <property type="protein sequence ID" value="MBE9664392.1"/>
    <property type="molecule type" value="Genomic_DNA"/>
</dbReference>